<dbReference type="SUPFAM" id="SSF109854">
    <property type="entry name" value="DinB/YfiT-like putative metalloenzymes"/>
    <property type="match status" value="1"/>
</dbReference>
<evidence type="ECO:0000313" key="2">
    <source>
        <dbReference type="EMBL" id="PKQ46504.1"/>
    </source>
</evidence>
<dbReference type="Proteomes" id="UP000233435">
    <property type="component" value="Unassembled WGS sequence"/>
</dbReference>
<evidence type="ECO:0000313" key="3">
    <source>
        <dbReference type="Proteomes" id="UP000233435"/>
    </source>
</evidence>
<dbReference type="RefSeq" id="WP_106658340.1">
    <property type="nucleotide sequence ID" value="NZ_PJEO01000012.1"/>
</dbReference>
<evidence type="ECO:0000259" key="1">
    <source>
        <dbReference type="Pfam" id="PF12867"/>
    </source>
</evidence>
<name>A0A2N3HNS0_9FLAO</name>
<accession>A0A2N3HNS0</accession>
<dbReference type="EMBL" id="PJEO01000012">
    <property type="protein sequence ID" value="PKQ46504.1"/>
    <property type="molecule type" value="Genomic_DNA"/>
</dbReference>
<feature type="domain" description="DinB-like" evidence="1">
    <location>
        <begin position="37"/>
        <end position="164"/>
    </location>
</feature>
<reference evidence="2 3" key="1">
    <citation type="submission" date="2017-12" db="EMBL/GenBank/DDBJ databases">
        <title>Confluentibacter flavum sp. nov., isolated from the saline lake.</title>
        <authorList>
            <person name="Yu L."/>
        </authorList>
    </citation>
    <scope>NUCLEOTIDE SEQUENCE [LARGE SCALE GENOMIC DNA]</scope>
    <source>
        <strain evidence="2 3">3B</strain>
    </source>
</reference>
<dbReference type="Pfam" id="PF12867">
    <property type="entry name" value="DinB_2"/>
    <property type="match status" value="1"/>
</dbReference>
<proteinExistence type="predicted"/>
<dbReference type="InterPro" id="IPR024775">
    <property type="entry name" value="DinB-like"/>
</dbReference>
<gene>
    <name evidence="2" type="ORF">CSW08_02520</name>
</gene>
<dbReference type="AlphaFoldDB" id="A0A2N3HNS0"/>
<sequence>MKLSDVQPQEYSQNNVRYLEKLPQDAELIKSFKDDFSAVLELYQSMPSDKLDYRYAEGKWSLKEVFQHIIDTERIFIYRCFRIARHDKTPLSGFDQDDYIWPSQADKKSLEALMEEFKAVRESSIVLLNSLNDANLKFIGIVNGNPLSARAAAFNIIGHNKWHIDIIMERYL</sequence>
<protein>
    <submittedName>
        <fullName evidence="2">DinB family protein</fullName>
    </submittedName>
</protein>
<dbReference type="InterPro" id="IPR034660">
    <property type="entry name" value="DinB/YfiT-like"/>
</dbReference>
<dbReference type="Gene3D" id="1.20.120.450">
    <property type="entry name" value="dinb family like domain"/>
    <property type="match status" value="1"/>
</dbReference>
<keyword evidence="3" id="KW-1185">Reference proteome</keyword>
<dbReference type="OrthoDB" id="9793216at2"/>
<organism evidence="2 3">
    <name type="scientific">Confluentibacter flavum</name>
    <dbReference type="NCBI Taxonomy" id="1909700"/>
    <lineage>
        <taxon>Bacteria</taxon>
        <taxon>Pseudomonadati</taxon>
        <taxon>Bacteroidota</taxon>
        <taxon>Flavobacteriia</taxon>
        <taxon>Flavobacteriales</taxon>
        <taxon>Flavobacteriaceae</taxon>
        <taxon>Confluentibacter</taxon>
    </lineage>
</organism>
<comment type="caution">
    <text evidence="2">The sequence shown here is derived from an EMBL/GenBank/DDBJ whole genome shotgun (WGS) entry which is preliminary data.</text>
</comment>